<feature type="non-terminal residue" evidence="1">
    <location>
        <position position="1"/>
    </location>
</feature>
<evidence type="ECO:0000313" key="1">
    <source>
        <dbReference type="EMBL" id="CAF4943172.1"/>
    </source>
</evidence>
<organism evidence="1 2">
    <name type="scientific">Rotaria socialis</name>
    <dbReference type="NCBI Taxonomy" id="392032"/>
    <lineage>
        <taxon>Eukaryota</taxon>
        <taxon>Metazoa</taxon>
        <taxon>Spiralia</taxon>
        <taxon>Gnathifera</taxon>
        <taxon>Rotifera</taxon>
        <taxon>Eurotatoria</taxon>
        <taxon>Bdelloidea</taxon>
        <taxon>Philodinida</taxon>
        <taxon>Philodinidae</taxon>
        <taxon>Rotaria</taxon>
    </lineage>
</organism>
<proteinExistence type="predicted"/>
<protein>
    <submittedName>
        <fullName evidence="1">Uncharacterized protein</fullName>
    </submittedName>
</protein>
<dbReference type="EMBL" id="CAJOBP010089850">
    <property type="protein sequence ID" value="CAF4943172.1"/>
    <property type="molecule type" value="Genomic_DNA"/>
</dbReference>
<comment type="caution">
    <text evidence="1">The sequence shown here is derived from an EMBL/GenBank/DDBJ whole genome shotgun (WGS) entry which is preliminary data.</text>
</comment>
<dbReference type="AlphaFoldDB" id="A0A821XGW8"/>
<dbReference type="Proteomes" id="UP000663873">
    <property type="component" value="Unassembled WGS sequence"/>
</dbReference>
<keyword evidence="2" id="KW-1185">Reference proteome</keyword>
<sequence length="80" mass="8053">RKVDDGSISCDGSISYDGSISSYGSISCDDSVSCDGSLINASTIPKAPIFTATNAQTTPAVSVNSKSQSSISLSTPNLSS</sequence>
<evidence type="ECO:0000313" key="2">
    <source>
        <dbReference type="Proteomes" id="UP000663873"/>
    </source>
</evidence>
<reference evidence="1" key="1">
    <citation type="submission" date="2021-02" db="EMBL/GenBank/DDBJ databases">
        <authorList>
            <person name="Nowell W R."/>
        </authorList>
    </citation>
    <scope>NUCLEOTIDE SEQUENCE</scope>
</reference>
<feature type="non-terminal residue" evidence="1">
    <location>
        <position position="80"/>
    </location>
</feature>
<gene>
    <name evidence="1" type="ORF">UJA718_LOCUS47417</name>
</gene>
<accession>A0A821XGW8</accession>
<name>A0A821XGW8_9BILA</name>